<sequence>MKNTQLILQAIQYIESNLKQPLSVLTLSRETGYSLFHFIRLFQGVTGLTPGDYIARRRISEAARDILSRPERTFHEISLDYAYNDYETFTRAFKRLLHTTPTHISHKANPDIPLLLHPLQPTDLPHWSDQKGASPDLIELGEIRLQGPFITVMQDQSIIGSAWEQLFSSISAIPDRKLPEQYYQLGYWPDNYEDQGISFHIACELNSIASVRAGTIVQSSYQQTSHNLPIHTLPPARYLRFKHTGPSAEVSATYKYIYGVFLPRTDYRLNLSYEFEYYGQDYLGPHHPDSISEIYIPLTLL</sequence>
<comment type="caution">
    <text evidence="5">The sequence shown here is derived from an EMBL/GenBank/DDBJ whole genome shotgun (WGS) entry which is preliminary data.</text>
</comment>
<dbReference type="Gene3D" id="1.10.10.60">
    <property type="entry name" value="Homeodomain-like"/>
    <property type="match status" value="2"/>
</dbReference>
<dbReference type="SUPFAM" id="SSF55136">
    <property type="entry name" value="Probable bacterial effector-binding domain"/>
    <property type="match status" value="1"/>
</dbReference>
<keyword evidence="1" id="KW-0805">Transcription regulation</keyword>
<feature type="domain" description="HTH araC/xylS-type" evidence="4">
    <location>
        <begin position="8"/>
        <end position="107"/>
    </location>
</feature>
<dbReference type="SUPFAM" id="SSF46689">
    <property type="entry name" value="Homeodomain-like"/>
    <property type="match status" value="2"/>
</dbReference>
<dbReference type="Pfam" id="PF12833">
    <property type="entry name" value="HTH_18"/>
    <property type="match status" value="1"/>
</dbReference>
<protein>
    <submittedName>
        <fullName evidence="5">Helix-turn-helix domain-containing protein</fullName>
    </submittedName>
</protein>
<evidence type="ECO:0000259" key="4">
    <source>
        <dbReference type="PROSITE" id="PS01124"/>
    </source>
</evidence>
<accession>A0ABW5F1N4</accession>
<name>A0ABW5F1N4_9BACL</name>
<dbReference type="RefSeq" id="WP_209992056.1">
    <property type="nucleotide sequence ID" value="NZ_JBHSVQ010000001.1"/>
</dbReference>
<dbReference type="PROSITE" id="PS01124">
    <property type="entry name" value="HTH_ARAC_FAMILY_2"/>
    <property type="match status" value="1"/>
</dbReference>
<dbReference type="InterPro" id="IPR050959">
    <property type="entry name" value="MarA-like"/>
</dbReference>
<dbReference type="InterPro" id="IPR018060">
    <property type="entry name" value="HTH_AraC"/>
</dbReference>
<keyword evidence="3" id="KW-0804">Transcription</keyword>
<dbReference type="SMART" id="SM00342">
    <property type="entry name" value="HTH_ARAC"/>
    <property type="match status" value="1"/>
</dbReference>
<dbReference type="Pfam" id="PF06445">
    <property type="entry name" value="GyrI-like"/>
    <property type="match status" value="1"/>
</dbReference>
<dbReference type="InterPro" id="IPR009057">
    <property type="entry name" value="Homeodomain-like_sf"/>
</dbReference>
<keyword evidence="2" id="KW-0238">DNA-binding</keyword>
<dbReference type="Proteomes" id="UP001597448">
    <property type="component" value="Unassembled WGS sequence"/>
</dbReference>
<dbReference type="InterPro" id="IPR011256">
    <property type="entry name" value="Reg_factor_effector_dom_sf"/>
</dbReference>
<dbReference type="PANTHER" id="PTHR47504">
    <property type="entry name" value="RIGHT ORIGIN-BINDING PROTEIN"/>
    <property type="match status" value="1"/>
</dbReference>
<organism evidence="5 6">
    <name type="scientific">Paenibacillus rhizoplanae</name>
    <dbReference type="NCBI Taxonomy" id="1917181"/>
    <lineage>
        <taxon>Bacteria</taxon>
        <taxon>Bacillati</taxon>
        <taxon>Bacillota</taxon>
        <taxon>Bacilli</taxon>
        <taxon>Bacillales</taxon>
        <taxon>Paenibacillaceae</taxon>
        <taxon>Paenibacillus</taxon>
    </lineage>
</organism>
<dbReference type="SMART" id="SM00871">
    <property type="entry name" value="AraC_E_bind"/>
    <property type="match status" value="1"/>
</dbReference>
<dbReference type="PANTHER" id="PTHR47504:SF5">
    <property type="entry name" value="RIGHT ORIGIN-BINDING PROTEIN"/>
    <property type="match status" value="1"/>
</dbReference>
<dbReference type="EMBL" id="JBHUKY010000011">
    <property type="protein sequence ID" value="MFD2408953.1"/>
    <property type="molecule type" value="Genomic_DNA"/>
</dbReference>
<evidence type="ECO:0000313" key="6">
    <source>
        <dbReference type="Proteomes" id="UP001597448"/>
    </source>
</evidence>
<dbReference type="InterPro" id="IPR010499">
    <property type="entry name" value="AraC_E-bd"/>
</dbReference>
<gene>
    <name evidence="5" type="ORF">ACFSX3_03685</name>
</gene>
<dbReference type="InterPro" id="IPR029442">
    <property type="entry name" value="GyrI-like"/>
</dbReference>
<keyword evidence="6" id="KW-1185">Reference proteome</keyword>
<reference evidence="6" key="1">
    <citation type="journal article" date="2019" name="Int. J. Syst. Evol. Microbiol.">
        <title>The Global Catalogue of Microorganisms (GCM) 10K type strain sequencing project: providing services to taxonomists for standard genome sequencing and annotation.</title>
        <authorList>
            <consortium name="The Broad Institute Genomics Platform"/>
            <consortium name="The Broad Institute Genome Sequencing Center for Infectious Disease"/>
            <person name="Wu L."/>
            <person name="Ma J."/>
        </authorList>
    </citation>
    <scope>NUCLEOTIDE SEQUENCE [LARGE SCALE GENOMIC DNA]</scope>
    <source>
        <strain evidence="6">CCM 8725</strain>
    </source>
</reference>
<evidence type="ECO:0000256" key="3">
    <source>
        <dbReference type="ARBA" id="ARBA00023163"/>
    </source>
</evidence>
<proteinExistence type="predicted"/>
<evidence type="ECO:0000313" key="5">
    <source>
        <dbReference type="EMBL" id="MFD2408953.1"/>
    </source>
</evidence>
<evidence type="ECO:0000256" key="1">
    <source>
        <dbReference type="ARBA" id="ARBA00023015"/>
    </source>
</evidence>
<evidence type="ECO:0000256" key="2">
    <source>
        <dbReference type="ARBA" id="ARBA00023125"/>
    </source>
</evidence>
<dbReference type="Gene3D" id="3.20.80.10">
    <property type="entry name" value="Regulatory factor, effector binding domain"/>
    <property type="match status" value="1"/>
</dbReference>